<dbReference type="SUPFAM" id="SSF55154">
    <property type="entry name" value="CYTH-like phosphatases"/>
    <property type="match status" value="1"/>
</dbReference>
<dbReference type="PROSITE" id="PS51708">
    <property type="entry name" value="CHAD"/>
    <property type="match status" value="1"/>
</dbReference>
<gene>
    <name evidence="3" type="ORF">CLV52_2267</name>
</gene>
<protein>
    <submittedName>
        <fullName evidence="3">CHAD domain-containing protein</fullName>
    </submittedName>
</protein>
<evidence type="ECO:0000313" key="4">
    <source>
        <dbReference type="Proteomes" id="UP000295344"/>
    </source>
</evidence>
<dbReference type="CDD" id="cd07374">
    <property type="entry name" value="CYTH-like_Pase"/>
    <property type="match status" value="1"/>
</dbReference>
<dbReference type="PROSITE" id="PS51707">
    <property type="entry name" value="CYTH"/>
    <property type="match status" value="1"/>
</dbReference>
<name>A0A4R7FLQ8_9MICO</name>
<dbReference type="Pfam" id="PF05235">
    <property type="entry name" value="CHAD"/>
    <property type="match status" value="1"/>
</dbReference>
<dbReference type="Pfam" id="PF01928">
    <property type="entry name" value="CYTH"/>
    <property type="match status" value="1"/>
</dbReference>
<dbReference type="RefSeq" id="WP_162850825.1">
    <property type="nucleotide sequence ID" value="NZ_BAAARP010000002.1"/>
</dbReference>
<keyword evidence="4" id="KW-1185">Reference proteome</keyword>
<evidence type="ECO:0000259" key="2">
    <source>
        <dbReference type="PROSITE" id="PS51708"/>
    </source>
</evidence>
<comment type="caution">
    <text evidence="3">The sequence shown here is derived from an EMBL/GenBank/DDBJ whole genome shotgun (WGS) entry which is preliminary data.</text>
</comment>
<accession>A0A4R7FLQ8</accession>
<dbReference type="AlphaFoldDB" id="A0A4R7FLQ8"/>
<dbReference type="PANTHER" id="PTHR39339:SF1">
    <property type="entry name" value="CHAD DOMAIN-CONTAINING PROTEIN"/>
    <property type="match status" value="1"/>
</dbReference>
<organism evidence="3 4">
    <name type="scientific">Amnibacterium kyonggiense</name>
    <dbReference type="NCBI Taxonomy" id="595671"/>
    <lineage>
        <taxon>Bacteria</taxon>
        <taxon>Bacillati</taxon>
        <taxon>Actinomycetota</taxon>
        <taxon>Actinomycetes</taxon>
        <taxon>Micrococcales</taxon>
        <taxon>Microbacteriaceae</taxon>
        <taxon>Amnibacterium</taxon>
    </lineage>
</organism>
<dbReference type="InterPro" id="IPR038186">
    <property type="entry name" value="CHAD_dom_sf"/>
</dbReference>
<dbReference type="Gene3D" id="1.40.20.10">
    <property type="entry name" value="CHAD domain"/>
    <property type="match status" value="1"/>
</dbReference>
<evidence type="ECO:0000259" key="1">
    <source>
        <dbReference type="PROSITE" id="PS51707"/>
    </source>
</evidence>
<dbReference type="Proteomes" id="UP000295344">
    <property type="component" value="Unassembled WGS sequence"/>
</dbReference>
<dbReference type="Gene3D" id="2.40.320.10">
    <property type="entry name" value="Hypothetical Protein Pfu-838710-001"/>
    <property type="match status" value="1"/>
</dbReference>
<evidence type="ECO:0000313" key="3">
    <source>
        <dbReference type="EMBL" id="TDS77323.1"/>
    </source>
</evidence>
<dbReference type="SMART" id="SM00880">
    <property type="entry name" value="CHAD"/>
    <property type="match status" value="1"/>
</dbReference>
<dbReference type="InterPro" id="IPR007899">
    <property type="entry name" value="CHAD_dom"/>
</dbReference>
<dbReference type="InterPro" id="IPR033469">
    <property type="entry name" value="CYTH-like_dom_sf"/>
</dbReference>
<reference evidence="3 4" key="1">
    <citation type="submission" date="2019-03" db="EMBL/GenBank/DDBJ databases">
        <title>Genomic Encyclopedia of Archaeal and Bacterial Type Strains, Phase II (KMG-II): from individual species to whole genera.</title>
        <authorList>
            <person name="Goeker M."/>
        </authorList>
    </citation>
    <scope>NUCLEOTIDE SEQUENCE [LARGE SCALE GENOMIC DNA]</scope>
    <source>
        <strain evidence="3 4">DSM 24782</strain>
    </source>
</reference>
<sequence>MSVSRAIEVERKYAVPDGVALPSFERVPGVVSVERRAGVHLDAVYVDTEDRALLGAGIVVRRRTGGHDEGWHMKLRGTTGRVELHAPIDPAATDRLPDAFAAALRSRVRGRPLAPIALIRTERRAVVLVDRDGDGVEVVDDLVSATDVAAGVLRTWREWEAEQAEDTPVCEALLDRVDGTLRTAGATDSASPAKIAQALGLVGSRRSEAPPRTAGAVVVALVAGHVEELHRGLQSLVLDDDPDGTTVHGLRKTVRRARSVLAIEGVTGPAGRALRQRLGDLGRLLGELRDPLIAARTAAGLLDELPAGTPGLDAARALLVDEPAAGLDDRTAALVDRLAGEDVLDLLADLERFDPDGPLVDERPKALRPFAEAAVRRARKRSRRGVRGDLDALHRARKAAKRARFTVEELVAAGVVPGKSTLVRSAKRDERAQDVLGEHRDLALLLDALPAASERLTAAGDNAFALGLIAAAGQRRLARLHRAAERAVRRLDRP</sequence>
<dbReference type="EMBL" id="SOAM01000002">
    <property type="protein sequence ID" value="TDS77323.1"/>
    <property type="molecule type" value="Genomic_DNA"/>
</dbReference>
<dbReference type="SMART" id="SM01118">
    <property type="entry name" value="CYTH"/>
    <property type="match status" value="1"/>
</dbReference>
<feature type="domain" description="CHAD" evidence="2">
    <location>
        <begin position="211"/>
        <end position="494"/>
    </location>
</feature>
<proteinExistence type="predicted"/>
<dbReference type="PANTHER" id="PTHR39339">
    <property type="entry name" value="SLR1444 PROTEIN"/>
    <property type="match status" value="1"/>
</dbReference>
<dbReference type="InterPro" id="IPR023577">
    <property type="entry name" value="CYTH_domain"/>
</dbReference>
<feature type="domain" description="CYTH" evidence="1">
    <location>
        <begin position="6"/>
        <end position="201"/>
    </location>
</feature>